<evidence type="ECO:0000313" key="2">
    <source>
        <dbReference type="Proteomes" id="UP000078463"/>
    </source>
</evidence>
<sequence length="59" mass="6888">MTQEMLTVGFDDSEDKLVFKLDMNYINTDDAVRLKVMTRLKAMIDAELDYLTSERVILK</sequence>
<name>A0A191UDX3_9BURK</name>
<dbReference type="KEGG" id="pwu:A8O14_03000"/>
<dbReference type="EMBL" id="CP015922">
    <property type="protein sequence ID" value="ANI99152.1"/>
    <property type="molecule type" value="Genomic_DNA"/>
</dbReference>
<protein>
    <submittedName>
        <fullName evidence="1">Uncharacterized protein</fullName>
    </submittedName>
</protein>
<keyword evidence="2" id="KW-1185">Reference proteome</keyword>
<dbReference type="RefSeq" id="WP_068948157.1">
    <property type="nucleotide sequence ID" value="NZ_CP015922.1"/>
</dbReference>
<evidence type="ECO:0000313" key="1">
    <source>
        <dbReference type="EMBL" id="ANI99152.1"/>
    </source>
</evidence>
<organism evidence="1 2">
    <name type="scientific">Polynucleobacter wuianus</name>
    <dbReference type="NCBI Taxonomy" id="1743168"/>
    <lineage>
        <taxon>Bacteria</taxon>
        <taxon>Pseudomonadati</taxon>
        <taxon>Pseudomonadota</taxon>
        <taxon>Betaproteobacteria</taxon>
        <taxon>Burkholderiales</taxon>
        <taxon>Burkholderiaceae</taxon>
        <taxon>Polynucleobacter</taxon>
    </lineage>
</organism>
<dbReference type="STRING" id="1743168.A8O14_03000"/>
<dbReference type="AlphaFoldDB" id="A0A191UDX3"/>
<proteinExistence type="predicted"/>
<accession>A0A191UDX3</accession>
<reference evidence="2" key="1">
    <citation type="submission" date="2016-05" db="EMBL/GenBank/DDBJ databases">
        <title>Polynucleobacter sp. QLW-P1FAT50C-4 genome.</title>
        <authorList>
            <person name="Hahn M.W."/>
        </authorList>
    </citation>
    <scope>NUCLEOTIDE SEQUENCE [LARGE SCALE GENOMIC DNA]</scope>
    <source>
        <strain evidence="2">QLW-P1FAT50C-4</strain>
    </source>
</reference>
<dbReference type="Proteomes" id="UP000078463">
    <property type="component" value="Chromosome"/>
</dbReference>
<dbReference type="OrthoDB" id="9872144at2"/>
<gene>
    <name evidence="1" type="ORF">A8O14_03000</name>
</gene>